<dbReference type="Proteomes" id="UP000269721">
    <property type="component" value="Unassembled WGS sequence"/>
</dbReference>
<protein>
    <submittedName>
        <fullName evidence="1">Uncharacterized protein</fullName>
    </submittedName>
</protein>
<organism evidence="1 2">
    <name type="scientific">Blyttiomyces helicus</name>
    <dbReference type="NCBI Taxonomy" id="388810"/>
    <lineage>
        <taxon>Eukaryota</taxon>
        <taxon>Fungi</taxon>
        <taxon>Fungi incertae sedis</taxon>
        <taxon>Chytridiomycota</taxon>
        <taxon>Chytridiomycota incertae sedis</taxon>
        <taxon>Chytridiomycetes</taxon>
        <taxon>Chytridiomycetes incertae sedis</taxon>
        <taxon>Blyttiomyces</taxon>
    </lineage>
</organism>
<evidence type="ECO:0000313" key="1">
    <source>
        <dbReference type="EMBL" id="RKO93445.1"/>
    </source>
</evidence>
<dbReference type="EMBL" id="KZ994240">
    <property type="protein sequence ID" value="RKO93445.1"/>
    <property type="molecule type" value="Genomic_DNA"/>
</dbReference>
<keyword evidence="2" id="KW-1185">Reference proteome</keyword>
<accession>A0A4P9WMJ4</accession>
<gene>
    <name evidence="1" type="ORF">BDK51DRAFT_50119</name>
</gene>
<dbReference type="AlphaFoldDB" id="A0A4P9WMJ4"/>
<proteinExistence type="predicted"/>
<sequence length="112" mass="12409">MLQLLQLQSSSRPPPSSCSYPKLTPASEDHLYGSDCFQDDAEFAALIKSQFKAFKELPHLLPAVLSVRNQMALTRPMLTAYLNGRGVVVSPLVADRKHANASVIWCRLVNQL</sequence>
<name>A0A4P9WMJ4_9FUNG</name>
<evidence type="ECO:0000313" key="2">
    <source>
        <dbReference type="Proteomes" id="UP000269721"/>
    </source>
</evidence>
<reference evidence="2" key="1">
    <citation type="journal article" date="2018" name="Nat. Microbiol.">
        <title>Leveraging single-cell genomics to expand the fungal tree of life.</title>
        <authorList>
            <person name="Ahrendt S.R."/>
            <person name="Quandt C.A."/>
            <person name="Ciobanu D."/>
            <person name="Clum A."/>
            <person name="Salamov A."/>
            <person name="Andreopoulos B."/>
            <person name="Cheng J.F."/>
            <person name="Woyke T."/>
            <person name="Pelin A."/>
            <person name="Henrissat B."/>
            <person name="Reynolds N.K."/>
            <person name="Benny G.L."/>
            <person name="Smith M.E."/>
            <person name="James T.Y."/>
            <person name="Grigoriev I.V."/>
        </authorList>
    </citation>
    <scope>NUCLEOTIDE SEQUENCE [LARGE SCALE GENOMIC DNA]</scope>
</reference>